<reference evidence="2 3" key="1">
    <citation type="submission" date="2020-01" db="EMBL/GenBank/DDBJ databases">
        <title>Aspergillus terreus IFO 6365 whole genome shotgun sequence.</title>
        <authorList>
            <person name="Kanamasa S."/>
            <person name="Takahashi H."/>
        </authorList>
    </citation>
    <scope>NUCLEOTIDE SEQUENCE [LARGE SCALE GENOMIC DNA]</scope>
    <source>
        <strain evidence="2 3">IFO 6365</strain>
    </source>
</reference>
<evidence type="ECO:0000256" key="1">
    <source>
        <dbReference type="SAM" id="MobiDB-lite"/>
    </source>
</evidence>
<organism evidence="2 3">
    <name type="scientific">Aspergillus terreus</name>
    <dbReference type="NCBI Taxonomy" id="33178"/>
    <lineage>
        <taxon>Eukaryota</taxon>
        <taxon>Fungi</taxon>
        <taxon>Dikarya</taxon>
        <taxon>Ascomycota</taxon>
        <taxon>Pezizomycotina</taxon>
        <taxon>Eurotiomycetes</taxon>
        <taxon>Eurotiomycetidae</taxon>
        <taxon>Eurotiales</taxon>
        <taxon>Aspergillaceae</taxon>
        <taxon>Aspergillus</taxon>
        <taxon>Aspergillus subgen. Circumdati</taxon>
    </lineage>
</organism>
<gene>
    <name evidence="2" type="ORF">ATEIFO6365_0001023300</name>
</gene>
<feature type="compositionally biased region" description="Low complexity" evidence="1">
    <location>
        <begin position="310"/>
        <end position="323"/>
    </location>
</feature>
<dbReference type="AlphaFoldDB" id="A0A5M3Z3F8"/>
<dbReference type="OrthoDB" id="4757558at2759"/>
<feature type="region of interest" description="Disordered" evidence="1">
    <location>
        <begin position="306"/>
        <end position="501"/>
    </location>
</feature>
<feature type="compositionally biased region" description="Polar residues" evidence="1">
    <location>
        <begin position="329"/>
        <end position="343"/>
    </location>
</feature>
<accession>A0A5M3Z3F8</accession>
<keyword evidence="3" id="KW-1185">Reference proteome</keyword>
<feature type="compositionally biased region" description="Basic and acidic residues" evidence="1">
    <location>
        <begin position="187"/>
        <end position="199"/>
    </location>
</feature>
<feature type="compositionally biased region" description="Basic residues" evidence="1">
    <location>
        <begin position="168"/>
        <end position="186"/>
    </location>
</feature>
<evidence type="ECO:0000313" key="2">
    <source>
        <dbReference type="EMBL" id="GFF12010.1"/>
    </source>
</evidence>
<feature type="compositionally biased region" description="Basic and acidic residues" evidence="1">
    <location>
        <begin position="261"/>
        <end position="277"/>
    </location>
</feature>
<feature type="compositionally biased region" description="Polar residues" evidence="1">
    <location>
        <begin position="76"/>
        <end position="103"/>
    </location>
</feature>
<dbReference type="Proteomes" id="UP000452235">
    <property type="component" value="Unassembled WGS sequence"/>
</dbReference>
<dbReference type="VEuPathDB" id="FungiDB:ATEG_03961"/>
<feature type="compositionally biased region" description="Polar residues" evidence="1">
    <location>
        <begin position="399"/>
        <end position="438"/>
    </location>
</feature>
<name>A0A5M3Z3F8_ASPTE</name>
<feature type="compositionally biased region" description="Basic and acidic residues" evidence="1">
    <location>
        <begin position="206"/>
        <end position="221"/>
    </location>
</feature>
<feature type="region of interest" description="Disordered" evidence="1">
    <location>
        <begin position="69"/>
        <end position="286"/>
    </location>
</feature>
<feature type="compositionally biased region" description="Low complexity" evidence="1">
    <location>
        <begin position="474"/>
        <end position="484"/>
    </location>
</feature>
<comment type="caution">
    <text evidence="2">The sequence shown here is derived from an EMBL/GenBank/DDBJ whole genome shotgun (WGS) entry which is preliminary data.</text>
</comment>
<feature type="compositionally biased region" description="Polar residues" evidence="1">
    <location>
        <begin position="457"/>
        <end position="473"/>
    </location>
</feature>
<sequence>MANSLERSTSLKEQKLTGSKEAVKTACTKSDVTFLVDLADALAGGSEEMENPSEDGRMLKLLKHSKLSLPTARVTPDSNSPFASLSPQSANMNPHLPHTNNSHPGDENVPGENKTRSEAITLIRARTLTRSSPTETYFQADMAIDNSLPPPASESHLPPVALMDLFQKPKKKRSSKSKSKRQKSKRRDVSKSPDNKDSGLDIPDDANEKEVDTAVKNERDTQAPLSAPVFDNPVSTKLEEADSTNASTEHKSNPVPLAKESGPEKHDDAVVDQREPQQDTASQLPPALSFAAVLAGGMDKLELNTCNEASNSTGDGKTSTTGSKYAFTPNETTQLDGTSNNVNGGKVQKTCDGGSDCPSTVVPSSQSSLRGSHQSSRMVATQKEKLPAILEASPEDNEGSSVQGSPSASNQSLTCTPKSTSTGLSAWNAFSQQNTPRTDITDDSQLKGTKNKKPQKHSISIRTESSIQVNGNASTSHTHPPTSTDGGNQGPASSKKKSKSSKKKEGFWWNLDSHGFPCAKEGCDKRCNLWDGATVICPRCGPYSECRYCCKEHLLNDIKRHWTICEQMTFQHPCKESTIPKDVRNGPAFVPCLHPYDTPERHRQAVYLNMNSKGGDYFIFSDWADNLEAGFPEKNVALRCSNRVVYIIKFDDAEEKDRFRRVLATCLFMAIEVTELVDYLYRLIRDKLRSEGAPPELEAAVQYQFFQEFAVTIQTVITGQRHACETDWDGRNRRNCPDSVCRGEYRRLLGSPGGKGHRQLIDHLEGCYWILRAARATHPDVKDATARMRGDGFDEVAEEDRRVFRRGEGWDGAGTGKIEIEGINA</sequence>
<feature type="region of interest" description="Disordered" evidence="1">
    <location>
        <begin position="1"/>
        <end position="23"/>
    </location>
</feature>
<feature type="compositionally biased region" description="Low complexity" evidence="1">
    <location>
        <begin position="364"/>
        <end position="377"/>
    </location>
</feature>
<dbReference type="EMBL" id="BLJY01000001">
    <property type="protein sequence ID" value="GFF12010.1"/>
    <property type="molecule type" value="Genomic_DNA"/>
</dbReference>
<proteinExistence type="predicted"/>
<protein>
    <submittedName>
        <fullName evidence="2">Uncharacterized protein</fullName>
    </submittedName>
</protein>
<evidence type="ECO:0000313" key="3">
    <source>
        <dbReference type="Proteomes" id="UP000452235"/>
    </source>
</evidence>
<feature type="compositionally biased region" description="Polar residues" evidence="1">
    <location>
        <begin position="128"/>
        <end position="137"/>
    </location>
</feature>